<accession>A0ABU8UKX9</accession>
<dbReference type="InterPro" id="IPR032716">
    <property type="entry name" value="ACC_epsilon"/>
</dbReference>
<feature type="region of interest" description="Disordered" evidence="1">
    <location>
        <begin position="1"/>
        <end position="45"/>
    </location>
</feature>
<evidence type="ECO:0000256" key="1">
    <source>
        <dbReference type="SAM" id="MobiDB-lite"/>
    </source>
</evidence>
<feature type="compositionally biased region" description="Basic and acidic residues" evidence="1">
    <location>
        <begin position="25"/>
        <end position="37"/>
    </location>
</feature>
<name>A0ABU8UKX9_9ACTN</name>
<proteinExistence type="predicted"/>
<protein>
    <submittedName>
        <fullName evidence="2">Acyl-CoA carboxylase subunit epsilon</fullName>
    </submittedName>
</protein>
<evidence type="ECO:0000313" key="3">
    <source>
        <dbReference type="Proteomes" id="UP001376459"/>
    </source>
</evidence>
<comment type="caution">
    <text evidence="2">The sequence shown here is derived from an EMBL/GenBank/DDBJ whole genome shotgun (WGS) entry which is preliminary data.</text>
</comment>
<feature type="compositionally biased region" description="Pro residues" evidence="1">
    <location>
        <begin position="1"/>
        <end position="15"/>
    </location>
</feature>
<sequence length="109" mass="11944">MPWRCSPPSPRPCPPASTATRPSRSPHDHDPDPDPDPHPSTSDLLTATSFKVLRGEPSPEELAAFTAVLTLRLTTPDATHAPTPQRAATAHWTRPERLRAYACPRAWHG</sequence>
<reference evidence="2 3" key="1">
    <citation type="submission" date="2024-03" db="EMBL/GenBank/DDBJ databases">
        <title>Novel Streptomyces species of biotechnological and ecological value are a feature of Machair soil.</title>
        <authorList>
            <person name="Prole J.R."/>
            <person name="Goodfellow M."/>
            <person name="Allenby N."/>
            <person name="Ward A.C."/>
        </authorList>
    </citation>
    <scope>NUCLEOTIDE SEQUENCE [LARGE SCALE GENOMIC DNA]</scope>
    <source>
        <strain evidence="2 3">MS1.AVA.1</strain>
    </source>
</reference>
<gene>
    <name evidence="2" type="ORF">WKI71_17515</name>
</gene>
<evidence type="ECO:0000313" key="2">
    <source>
        <dbReference type="EMBL" id="MEJ8669571.1"/>
    </source>
</evidence>
<dbReference type="EMBL" id="JBBKAK010000001">
    <property type="protein sequence ID" value="MEJ8669571.1"/>
    <property type="molecule type" value="Genomic_DNA"/>
</dbReference>
<dbReference type="Pfam" id="PF13822">
    <property type="entry name" value="ACC_epsilon"/>
    <property type="match status" value="1"/>
</dbReference>
<keyword evidence="3" id="KW-1185">Reference proteome</keyword>
<dbReference type="Proteomes" id="UP001376459">
    <property type="component" value="Unassembled WGS sequence"/>
</dbReference>
<organism evidence="2 3">
    <name type="scientific">Streptomyces machairae</name>
    <dbReference type="NCBI Taxonomy" id="3134109"/>
    <lineage>
        <taxon>Bacteria</taxon>
        <taxon>Bacillati</taxon>
        <taxon>Actinomycetota</taxon>
        <taxon>Actinomycetes</taxon>
        <taxon>Kitasatosporales</taxon>
        <taxon>Streptomycetaceae</taxon>
        <taxon>Streptomyces</taxon>
    </lineage>
</organism>